<keyword evidence="4" id="KW-1185">Reference proteome</keyword>
<feature type="coiled-coil region" evidence="1">
    <location>
        <begin position="113"/>
        <end position="140"/>
    </location>
</feature>
<evidence type="ECO:0000256" key="2">
    <source>
        <dbReference type="SAM" id="MobiDB-lite"/>
    </source>
</evidence>
<evidence type="ECO:0000256" key="1">
    <source>
        <dbReference type="SAM" id="Coils"/>
    </source>
</evidence>
<organism evidence="3 4">
    <name type="scientific">Colletotrichum chrysophilum</name>
    <dbReference type="NCBI Taxonomy" id="1836956"/>
    <lineage>
        <taxon>Eukaryota</taxon>
        <taxon>Fungi</taxon>
        <taxon>Dikarya</taxon>
        <taxon>Ascomycota</taxon>
        <taxon>Pezizomycotina</taxon>
        <taxon>Sordariomycetes</taxon>
        <taxon>Hypocreomycetidae</taxon>
        <taxon>Glomerellales</taxon>
        <taxon>Glomerellaceae</taxon>
        <taxon>Colletotrichum</taxon>
        <taxon>Colletotrichum gloeosporioides species complex</taxon>
    </lineage>
</organism>
<feature type="compositionally biased region" description="Acidic residues" evidence="2">
    <location>
        <begin position="76"/>
        <end position="87"/>
    </location>
</feature>
<dbReference type="AlphaFoldDB" id="A0AAD9A4U2"/>
<protein>
    <submittedName>
        <fullName evidence="3">Uncharacterized protein</fullName>
    </submittedName>
</protein>
<accession>A0AAD9A4U2</accession>
<name>A0AAD9A4U2_9PEZI</name>
<dbReference type="Proteomes" id="UP001243330">
    <property type="component" value="Unassembled WGS sequence"/>
</dbReference>
<keyword evidence="1" id="KW-0175">Coiled coil</keyword>
<comment type="caution">
    <text evidence="3">The sequence shown here is derived from an EMBL/GenBank/DDBJ whole genome shotgun (WGS) entry which is preliminary data.</text>
</comment>
<dbReference type="EMBL" id="JAQOWY010000503">
    <property type="protein sequence ID" value="KAK1841134.1"/>
    <property type="molecule type" value="Genomic_DNA"/>
</dbReference>
<gene>
    <name evidence="3" type="ORF">CCHR01_16231</name>
</gene>
<feature type="region of interest" description="Disordered" evidence="2">
    <location>
        <begin position="72"/>
        <end position="92"/>
    </location>
</feature>
<sequence>MTLIPDEVPATPSSRLAEPAECSQKPTQTPVAATPIQRRAPIRLHTPQTPRAVLFGTPAMRNRPMAFARRVVQDSNDIEEDEEEDVESREAPLKKDLAAERVAIRAEWAKLEAAQRQLKIKELEVALEFAKLENAKAEVEGDRLKVVEMARRLGRKLDALPDGEQE</sequence>
<reference evidence="3" key="1">
    <citation type="submission" date="2023-01" db="EMBL/GenBank/DDBJ databases">
        <title>Colletotrichum chrysophilum M932 genome sequence.</title>
        <authorList>
            <person name="Baroncelli R."/>
        </authorList>
    </citation>
    <scope>NUCLEOTIDE SEQUENCE</scope>
    <source>
        <strain evidence="3">M932</strain>
    </source>
</reference>
<evidence type="ECO:0000313" key="3">
    <source>
        <dbReference type="EMBL" id="KAK1841134.1"/>
    </source>
</evidence>
<feature type="region of interest" description="Disordered" evidence="2">
    <location>
        <begin position="1"/>
        <end position="49"/>
    </location>
</feature>
<proteinExistence type="predicted"/>
<evidence type="ECO:0000313" key="4">
    <source>
        <dbReference type="Proteomes" id="UP001243330"/>
    </source>
</evidence>